<dbReference type="InterPro" id="IPR052711">
    <property type="entry name" value="Zinc_ADH-like"/>
</dbReference>
<dbReference type="SUPFAM" id="SSF50129">
    <property type="entry name" value="GroES-like"/>
    <property type="match status" value="1"/>
</dbReference>
<sequence length="321" mass="34212">MFAVYAQEPNADSPLDALVVGERPEPEVPDGWVRVHVKAASLNMHDLWTLRGVGIKPDQFPMILGCDGAGTLDDGSEVVIHSVINAPGWQGDDTLDPKRTLLTEKHQGTFADQVVVPARNVVPKPAALSFAEAATMGTAWLTAYRMLFVKSGLRPGQTMLVQGASGGVSTALVQLGRAAGFRVWVTGRSEEKRALATSLGAHQAFKSGARLPERVDAVFETVGKATWSHSVKSLKPGGIIVVSGSTSGPDAHAELQRVFFLQLRVAGSTMGTRDELADLLAYLELTGVRPQIGAELTFSEAPQGFRAMLDGETAGKIVFTR</sequence>
<dbReference type="Pfam" id="PF00107">
    <property type="entry name" value="ADH_zinc_N"/>
    <property type="match status" value="1"/>
</dbReference>
<organism evidence="2 3">
    <name type="scientific">Amycolatopsis vastitatis</name>
    <dbReference type="NCBI Taxonomy" id="1905142"/>
    <lineage>
        <taxon>Bacteria</taxon>
        <taxon>Bacillati</taxon>
        <taxon>Actinomycetota</taxon>
        <taxon>Actinomycetes</taxon>
        <taxon>Pseudonocardiales</taxon>
        <taxon>Pseudonocardiaceae</taxon>
        <taxon>Amycolatopsis</taxon>
    </lineage>
</organism>
<dbReference type="Pfam" id="PF08240">
    <property type="entry name" value="ADH_N"/>
    <property type="match status" value="1"/>
</dbReference>
<dbReference type="InterPro" id="IPR013149">
    <property type="entry name" value="ADH-like_C"/>
</dbReference>
<evidence type="ECO:0000313" key="2">
    <source>
        <dbReference type="EMBL" id="OXM62979.1"/>
    </source>
</evidence>
<dbReference type="GO" id="GO:0016491">
    <property type="term" value="F:oxidoreductase activity"/>
    <property type="evidence" value="ECO:0007669"/>
    <property type="project" value="InterPro"/>
</dbReference>
<dbReference type="Gene3D" id="3.90.180.10">
    <property type="entry name" value="Medium-chain alcohol dehydrogenases, catalytic domain"/>
    <property type="match status" value="1"/>
</dbReference>
<dbReference type="InterPro" id="IPR020843">
    <property type="entry name" value="ER"/>
</dbReference>
<dbReference type="InterPro" id="IPR036291">
    <property type="entry name" value="NAD(P)-bd_dom_sf"/>
</dbReference>
<dbReference type="EMBL" id="NMUL01000038">
    <property type="protein sequence ID" value="OXM62979.1"/>
    <property type="molecule type" value="Genomic_DNA"/>
</dbReference>
<gene>
    <name evidence="2" type="ORF">CF165_31905</name>
</gene>
<dbReference type="Proteomes" id="UP000215199">
    <property type="component" value="Unassembled WGS sequence"/>
</dbReference>
<feature type="domain" description="Enoyl reductase (ER)" evidence="1">
    <location>
        <begin position="13"/>
        <end position="319"/>
    </location>
</feature>
<dbReference type="PANTHER" id="PTHR45033">
    <property type="match status" value="1"/>
</dbReference>
<dbReference type="PANTHER" id="PTHR45033:SF3">
    <property type="entry name" value="DEHYDROGENASE, PUTATIVE (AFU_ORTHOLOGUE AFUA_2G13270)-RELATED"/>
    <property type="match status" value="1"/>
</dbReference>
<name>A0A229SWU7_9PSEU</name>
<dbReference type="Gene3D" id="3.40.50.720">
    <property type="entry name" value="NAD(P)-binding Rossmann-like Domain"/>
    <property type="match status" value="1"/>
</dbReference>
<dbReference type="SMART" id="SM00829">
    <property type="entry name" value="PKS_ER"/>
    <property type="match status" value="1"/>
</dbReference>
<evidence type="ECO:0000313" key="3">
    <source>
        <dbReference type="Proteomes" id="UP000215199"/>
    </source>
</evidence>
<dbReference type="SUPFAM" id="SSF51735">
    <property type="entry name" value="NAD(P)-binding Rossmann-fold domains"/>
    <property type="match status" value="1"/>
</dbReference>
<reference evidence="3" key="1">
    <citation type="submission" date="2017-07" db="EMBL/GenBank/DDBJ databases">
        <title>Comparative genome mining reveals phylogenetic distribution patterns of secondary metabolites in Amycolatopsis.</title>
        <authorList>
            <person name="Adamek M."/>
            <person name="Alanjary M."/>
            <person name="Sales-Ortells H."/>
            <person name="Goodfellow M."/>
            <person name="Bull A.T."/>
            <person name="Kalinowski J."/>
            <person name="Ziemert N."/>
        </authorList>
    </citation>
    <scope>NUCLEOTIDE SEQUENCE [LARGE SCALE GENOMIC DNA]</scope>
    <source>
        <strain evidence="3">H5</strain>
    </source>
</reference>
<accession>A0A229SWU7</accession>
<keyword evidence="3" id="KW-1185">Reference proteome</keyword>
<protein>
    <submittedName>
        <fullName evidence="2">Zn-dependent oxidoreductase</fullName>
    </submittedName>
</protein>
<comment type="caution">
    <text evidence="2">The sequence shown here is derived from an EMBL/GenBank/DDBJ whole genome shotgun (WGS) entry which is preliminary data.</text>
</comment>
<dbReference type="InterPro" id="IPR013154">
    <property type="entry name" value="ADH-like_N"/>
</dbReference>
<evidence type="ECO:0000259" key="1">
    <source>
        <dbReference type="SMART" id="SM00829"/>
    </source>
</evidence>
<dbReference type="RefSeq" id="WP_093951290.1">
    <property type="nucleotide sequence ID" value="NZ_NMUL01000038.1"/>
</dbReference>
<dbReference type="AlphaFoldDB" id="A0A229SWU7"/>
<proteinExistence type="predicted"/>
<dbReference type="OrthoDB" id="9787435at2"/>
<dbReference type="InterPro" id="IPR011032">
    <property type="entry name" value="GroES-like_sf"/>
</dbReference>